<dbReference type="SUPFAM" id="SSF82895">
    <property type="entry name" value="TSP-1 type 1 repeat"/>
    <property type="match status" value="1"/>
</dbReference>
<keyword evidence="5" id="KW-0325">Glycoprotein</keyword>
<dbReference type="Proteomes" id="UP000828390">
    <property type="component" value="Unassembled WGS sequence"/>
</dbReference>
<feature type="chain" id="PRO_5039643380" evidence="7">
    <location>
        <begin position="25"/>
        <end position="595"/>
    </location>
</feature>
<evidence type="ECO:0000256" key="2">
    <source>
        <dbReference type="ARBA" id="ARBA00022525"/>
    </source>
</evidence>
<dbReference type="InterPro" id="IPR003582">
    <property type="entry name" value="ShKT_dom"/>
</dbReference>
<dbReference type="FunFam" id="3.40.50.410:FF:000004">
    <property type="entry name" value="collagen alpha-6(VI) chain"/>
    <property type="match status" value="1"/>
</dbReference>
<dbReference type="PROSITE" id="PS50092">
    <property type="entry name" value="TSP1"/>
    <property type="match status" value="1"/>
</dbReference>
<name>A0A9D4K0X2_DREPO</name>
<organism evidence="10 11">
    <name type="scientific">Dreissena polymorpha</name>
    <name type="common">Zebra mussel</name>
    <name type="synonym">Mytilus polymorpha</name>
    <dbReference type="NCBI Taxonomy" id="45954"/>
    <lineage>
        <taxon>Eukaryota</taxon>
        <taxon>Metazoa</taxon>
        <taxon>Spiralia</taxon>
        <taxon>Lophotrochozoa</taxon>
        <taxon>Mollusca</taxon>
        <taxon>Bivalvia</taxon>
        <taxon>Autobranchia</taxon>
        <taxon>Heteroconchia</taxon>
        <taxon>Euheterodonta</taxon>
        <taxon>Imparidentia</taxon>
        <taxon>Neoheterodontei</taxon>
        <taxon>Myida</taxon>
        <taxon>Dreissenoidea</taxon>
        <taxon>Dreissenidae</taxon>
        <taxon>Dreissena</taxon>
    </lineage>
</organism>
<dbReference type="GO" id="GO:0005576">
    <property type="term" value="C:extracellular region"/>
    <property type="evidence" value="ECO:0007669"/>
    <property type="project" value="UniProtKB-SubCell"/>
</dbReference>
<evidence type="ECO:0000313" key="11">
    <source>
        <dbReference type="Proteomes" id="UP000828390"/>
    </source>
</evidence>
<protein>
    <submittedName>
        <fullName evidence="10">Uncharacterized protein</fullName>
    </submittedName>
</protein>
<feature type="domain" description="ShKT" evidence="9">
    <location>
        <begin position="504"/>
        <end position="538"/>
    </location>
</feature>
<dbReference type="AlphaFoldDB" id="A0A9D4K0X2"/>
<dbReference type="PANTHER" id="PTHR24020:SF20">
    <property type="entry name" value="PH DOMAIN-CONTAINING PROTEIN"/>
    <property type="match status" value="1"/>
</dbReference>
<evidence type="ECO:0000256" key="5">
    <source>
        <dbReference type="ARBA" id="ARBA00023180"/>
    </source>
</evidence>
<evidence type="ECO:0000256" key="7">
    <source>
        <dbReference type="SAM" id="SignalP"/>
    </source>
</evidence>
<feature type="domain" description="VWFA" evidence="8">
    <location>
        <begin position="208"/>
        <end position="382"/>
    </location>
</feature>
<dbReference type="InterPro" id="IPR050525">
    <property type="entry name" value="ECM_Assembly_Org"/>
</dbReference>
<proteinExistence type="predicted"/>
<reference evidence="10" key="1">
    <citation type="journal article" date="2019" name="bioRxiv">
        <title>The Genome of the Zebra Mussel, Dreissena polymorpha: A Resource for Invasive Species Research.</title>
        <authorList>
            <person name="McCartney M.A."/>
            <person name="Auch B."/>
            <person name="Kono T."/>
            <person name="Mallez S."/>
            <person name="Zhang Y."/>
            <person name="Obille A."/>
            <person name="Becker A."/>
            <person name="Abrahante J.E."/>
            <person name="Garbe J."/>
            <person name="Badalamenti J.P."/>
            <person name="Herman A."/>
            <person name="Mangelson H."/>
            <person name="Liachko I."/>
            <person name="Sullivan S."/>
            <person name="Sone E.D."/>
            <person name="Koren S."/>
            <person name="Silverstein K.A.T."/>
            <person name="Beckman K.B."/>
            <person name="Gohl D.M."/>
        </authorList>
    </citation>
    <scope>NUCLEOTIDE SEQUENCE</scope>
    <source>
        <strain evidence="10">Duluth1</strain>
        <tissue evidence="10">Whole animal</tissue>
    </source>
</reference>
<feature type="disulfide bond" evidence="6">
    <location>
        <begin position="504"/>
        <end position="538"/>
    </location>
</feature>
<dbReference type="Gene3D" id="2.20.100.10">
    <property type="entry name" value="Thrombospondin type-1 (TSP1) repeat"/>
    <property type="match status" value="1"/>
</dbReference>
<comment type="caution">
    <text evidence="10">The sequence shown here is derived from an EMBL/GenBank/DDBJ whole genome shotgun (WGS) entry which is preliminary data.</text>
</comment>
<dbReference type="InterPro" id="IPR036465">
    <property type="entry name" value="vWFA_dom_sf"/>
</dbReference>
<dbReference type="Pfam" id="PF00090">
    <property type="entry name" value="TSP_1"/>
    <property type="match status" value="1"/>
</dbReference>
<dbReference type="SMART" id="SM00209">
    <property type="entry name" value="TSP1"/>
    <property type="match status" value="1"/>
</dbReference>
<comment type="caution">
    <text evidence="6">Lacks conserved residue(s) required for the propagation of feature annotation.</text>
</comment>
<gene>
    <name evidence="10" type="ORF">DPMN_103554</name>
</gene>
<accession>A0A9D4K0X2</accession>
<reference evidence="10" key="2">
    <citation type="submission" date="2020-11" db="EMBL/GenBank/DDBJ databases">
        <authorList>
            <person name="McCartney M.A."/>
            <person name="Auch B."/>
            <person name="Kono T."/>
            <person name="Mallez S."/>
            <person name="Becker A."/>
            <person name="Gohl D.M."/>
            <person name="Silverstein K.A.T."/>
            <person name="Koren S."/>
            <person name="Bechman K.B."/>
            <person name="Herman A."/>
            <person name="Abrahante J.E."/>
            <person name="Garbe J."/>
        </authorList>
    </citation>
    <scope>NUCLEOTIDE SEQUENCE</scope>
    <source>
        <strain evidence="10">Duluth1</strain>
        <tissue evidence="10">Whole animal</tissue>
    </source>
</reference>
<evidence type="ECO:0000256" key="4">
    <source>
        <dbReference type="ARBA" id="ARBA00022737"/>
    </source>
</evidence>
<feature type="signal peptide" evidence="7">
    <location>
        <begin position="1"/>
        <end position="24"/>
    </location>
</feature>
<dbReference type="SUPFAM" id="SSF53300">
    <property type="entry name" value="vWA-like"/>
    <property type="match status" value="1"/>
</dbReference>
<dbReference type="InterPro" id="IPR000884">
    <property type="entry name" value="TSP1_rpt"/>
</dbReference>
<dbReference type="Gene3D" id="1.10.10.1870">
    <property type="entry name" value="ShTK domain-like"/>
    <property type="match status" value="1"/>
</dbReference>
<keyword evidence="3 7" id="KW-0732">Signal</keyword>
<feature type="domain" description="ShKT" evidence="9">
    <location>
        <begin position="448"/>
        <end position="483"/>
    </location>
</feature>
<comment type="subcellular location">
    <subcellularLocation>
        <location evidence="1">Secreted</location>
    </subcellularLocation>
</comment>
<dbReference type="SMART" id="SM00327">
    <property type="entry name" value="VWA"/>
    <property type="match status" value="1"/>
</dbReference>
<evidence type="ECO:0000256" key="6">
    <source>
        <dbReference type="PROSITE-ProRule" id="PRU01005"/>
    </source>
</evidence>
<dbReference type="PANTHER" id="PTHR24020">
    <property type="entry name" value="COLLAGEN ALPHA"/>
    <property type="match status" value="1"/>
</dbReference>
<evidence type="ECO:0000313" key="10">
    <source>
        <dbReference type="EMBL" id="KAH3830314.1"/>
    </source>
</evidence>
<evidence type="ECO:0000256" key="1">
    <source>
        <dbReference type="ARBA" id="ARBA00004613"/>
    </source>
</evidence>
<dbReference type="EMBL" id="JAIWYP010000004">
    <property type="protein sequence ID" value="KAH3830314.1"/>
    <property type="molecule type" value="Genomic_DNA"/>
</dbReference>
<keyword evidence="4" id="KW-0677">Repeat</keyword>
<dbReference type="InterPro" id="IPR036383">
    <property type="entry name" value="TSP1_rpt_sf"/>
</dbReference>
<dbReference type="Pfam" id="PF00092">
    <property type="entry name" value="VWA"/>
    <property type="match status" value="1"/>
</dbReference>
<sequence length="595" mass="65851">MDLFAKLILLAIASAALSWHTTSAQNSTHCVTGTTHCSWEEWGTWSACSKTCGTGTRSRQRGLCCTLKQTFGECVTSCNLKDSDSLETETCSFVCPAGNCTYEKLLNTGIEVTDYKTLVGADGKITNAPLHLITPTERFCKVSCENVNFNNGYFCWAYTWNNVTKCYLHFYKSPLIVARPELKGNHTGESINIRSCTESVKCQATKADIILVVDSSGSIGTENFDKVRNFLKDLVNSLDVDPSLTRVGLMLFNDKATWQFTLNRFGNKFDMLKVIERMEYIVGGTITHQALATVRQEGFGTARPGVPRIAIVITDGLSRYPAYTRREASLLRDAGVTVYSVGVGDQANYQEIFDMASSPEKDHVVQFASFDDLNPNNLTLAVDYDECKELTTITPATNIATTTSACSDKIPNCADYGLDACTDYKPWASVNCQLYCKFCQAPSNVRPCEDENPSCASYGHYYCEAKEYVRWVDQNCRKYCGLCVSNDTTTTSTTVATTTPHAVCEDKRAGCTNYVDSCKDPIYEGFLRNNCAATCGFCRSYLYVNGTTVHNTKCPDWQVPSECTMSAADHNCCPFPICPSTYVYTVDKGNTYTKH</sequence>
<dbReference type="Pfam" id="PF01549">
    <property type="entry name" value="ShK"/>
    <property type="match status" value="3"/>
</dbReference>
<dbReference type="Gene3D" id="3.40.50.410">
    <property type="entry name" value="von Willebrand factor, type A domain"/>
    <property type="match status" value="1"/>
</dbReference>
<keyword evidence="6" id="KW-1015">Disulfide bond</keyword>
<keyword evidence="11" id="KW-1185">Reference proteome</keyword>
<evidence type="ECO:0000259" key="8">
    <source>
        <dbReference type="PROSITE" id="PS50234"/>
    </source>
</evidence>
<dbReference type="CDD" id="cd01450">
    <property type="entry name" value="vWFA_subfamily_ECM"/>
    <property type="match status" value="1"/>
</dbReference>
<evidence type="ECO:0000256" key="3">
    <source>
        <dbReference type="ARBA" id="ARBA00022729"/>
    </source>
</evidence>
<dbReference type="Gene3D" id="1.10.10.1940">
    <property type="match status" value="1"/>
</dbReference>
<keyword evidence="2" id="KW-0964">Secreted</keyword>
<dbReference type="PROSITE" id="PS50234">
    <property type="entry name" value="VWFA"/>
    <property type="match status" value="1"/>
</dbReference>
<dbReference type="PRINTS" id="PR00453">
    <property type="entry name" value="VWFADOMAIN"/>
</dbReference>
<evidence type="ECO:0000259" key="9">
    <source>
        <dbReference type="PROSITE" id="PS51670"/>
    </source>
</evidence>
<dbReference type="PROSITE" id="PS51670">
    <property type="entry name" value="SHKT"/>
    <property type="match status" value="2"/>
</dbReference>
<dbReference type="InterPro" id="IPR002035">
    <property type="entry name" value="VWF_A"/>
</dbReference>
<dbReference type="SMART" id="SM00254">
    <property type="entry name" value="ShKT"/>
    <property type="match status" value="3"/>
</dbReference>